<keyword evidence="1" id="KW-0479">Metal-binding</keyword>
<sequence length="1859" mass="205286">MSVCVETSTTALVQPVASCMSTNTAFSEVVVSTASVSASTITNDAKIEQQPQQQSPPALAGKSIAKLVVANQQNSNQVLQKVVNSPLITVLNSTGPLTVVKSLCVTSVVSSAPQYTFNTAPPLNVTNAVGKSPTITVLNCGTLASPVTVVKTISTQPIEKSAVVDNNNPTSTVPNNVPVTTSAIIENRGHNVFVKNSCPDSTIQDNIPQSHKLLTATNFSNSNVINNIPPIPKASTANGQRNKLKILSNIQIAGTSQQNVMLNKVANLPQPRYNVTARQKFVGVTNPAPIKYFQKSQNNVLKSNVNPTVKSPQEKSTKTIHSAIQKCSIKSLPPGTFIPKAQPQSIKTLSPQHTKNVPGQIQRTGTGLRTIPPQRPQKVATKTNYIGKHAIQAQKIKQSTITKLKNVPRQQSSNICSGYHHQQQQQQQQQPSQIHEKQLTFNQALTAQIIETLSNTSAPPPPSRYEILPSRYDSAFNCPDNIISPEPSVKADDNKANSGLDALSLICQAVLLDHNYNATPPSESPPRPTQPINTQAQVNGISSGLFSPLQKRRIVPPTITSLSHFNVSLTGHSGSGPRDDDAASDVSDCSDRKHDTEGEETDTAPEAEDVKNDDHYGDYVTRCICGFLHDDGYMVECDKCKVWQHVQCVVKNRQIPDEYLCELCDPSKPVDRQKARMIQQQWIRERQLIEPKIRKEAKLKDTLRQKDRRSDSDSSDNERVVRNNNITTKSRTAMGRRKSEGTKGKKDIKEPIQRRQKRKEKKIFKRRTKLITKPQQQQQQSQSDDENQDTWSAHLPQLRQWIEKYEEAVTNHYSPELRARISSIRVNGTHVDSTVSYDPTVCKCRIHTQPLTEIKYLVSTVQLTPNTPVIELRGKYMLSTQHRNSGVSLATRQHNQKPGPFLFFYRLQKDNTEVCVDTRTYGNSARFIRRSCKPNAELRHCIEKGVLHLYIVSIATVEKNCELTIKHESHDLAAIGTTHIACACGRPEECSVNKTTIKNNGEVSESVTRKRRGRRTISSNAQQSPNLKSPTREPPPLVTTTNSVSKEILTSPPLPSVSEEINKEAVEEKVDVIEPVEVKIDIKEEPIEEKPTIENCEVKNEPIKIEEECRVPTPPPIKGEVKKEKVVKEEKVKSLITPIGTRRSSHQKIEKEESVKSVETKPATNKSSKKLSREERKLEAILRAIEQMEKADQKKQEHQAKQAHRRESEPGPTQKEEDKPEPTAKVKRRRRRGRARTTSTSAQARRSRLNSTDSYVTSGDENLLSPNEGTATRRKSSDKAADLLLALSNGDSDKDAAKKSVSLDQDSNSNSASSSPETPQLSSACLLVQAAVEPLESGFKFPKTKKGLMNEWLNKAPDLVQPASSISPSSLLPHLVDDVANSAGSSKSLAALAQAATFCDSPSQQQRGGNAKKRWLRQAISEDQSTDSPIGRPDSPTTIEAVAPPKKRKLPRESLSNDNSPPSTPTGTGPPKPIDVHRSSQEGSVEIVYSGVDGDSPSNVMESNAELKERAEKMKQEFGKTVTLSSSSSATIDHPPPNSLGAFLDPRLREGSMFVSSEHLVGTVEKTLCLLGFKNAKPQVITPAKRKLSISEYRQRKKLTTDKSEDADIENDSQCNDDNNSSESFKTSEMQSKPRSRSSSSASSLSLEELPTTTTDVVRKGPAFNCEPTELERQREISNLRLKKAFGLSIDEESHKPSVVDMSTILNCDMETKLKASPALNIGLLSELSMSPTLRAVDSPERSTYTPPIHFHNIEKGLIGEVVTRDVEVPKSIDMVKDNRTKDEQENLFYTPDDDDDQDRTPVVFEDSDNVSFVPPFNNPVYPNSNFGTYTSTIDDDTRYQSRNPSPPPDLEGTTFGAS</sequence>
<keyword evidence="8" id="KW-1185">Reference proteome</keyword>
<feature type="compositionally biased region" description="Basic and acidic residues" evidence="5">
    <location>
        <begin position="1147"/>
        <end position="1159"/>
    </location>
</feature>
<dbReference type="PANTHER" id="PTHR46462:SF3">
    <property type="entry name" value="UPSET, ISOFORM A"/>
    <property type="match status" value="1"/>
</dbReference>
<dbReference type="GO" id="GO:0008270">
    <property type="term" value="F:zinc ion binding"/>
    <property type="evidence" value="ECO:0007669"/>
    <property type="project" value="UniProtKB-KW"/>
</dbReference>
<feature type="region of interest" description="Disordered" evidence="5">
    <location>
        <begin position="1776"/>
        <end position="1801"/>
    </location>
</feature>
<feature type="region of interest" description="Disordered" evidence="5">
    <location>
        <begin position="1399"/>
        <end position="1504"/>
    </location>
</feature>
<feature type="region of interest" description="Disordered" evidence="5">
    <location>
        <begin position="1824"/>
        <end position="1859"/>
    </location>
</feature>
<keyword evidence="3" id="KW-0862">Zinc</keyword>
<feature type="region of interest" description="Disordered" evidence="5">
    <location>
        <begin position="1001"/>
        <end position="1055"/>
    </location>
</feature>
<accession>A0ABD1EHY5</accession>
<dbReference type="GO" id="GO:0008276">
    <property type="term" value="F:protein methyltransferase activity"/>
    <property type="evidence" value="ECO:0007669"/>
    <property type="project" value="UniProtKB-ARBA"/>
</dbReference>
<feature type="compositionally biased region" description="Acidic residues" evidence="5">
    <location>
        <begin position="597"/>
        <end position="607"/>
    </location>
</feature>
<dbReference type="SUPFAM" id="SSF57903">
    <property type="entry name" value="FYVE/PHD zinc finger"/>
    <property type="match status" value="1"/>
</dbReference>
<feature type="region of interest" description="Disordered" evidence="5">
    <location>
        <begin position="347"/>
        <end position="374"/>
    </location>
</feature>
<feature type="region of interest" description="Disordered" evidence="5">
    <location>
        <begin position="1518"/>
        <end position="1538"/>
    </location>
</feature>
<feature type="region of interest" description="Disordered" evidence="5">
    <location>
        <begin position="699"/>
        <end position="789"/>
    </location>
</feature>
<dbReference type="PANTHER" id="PTHR46462">
    <property type="entry name" value="UPSET, ISOFORM A"/>
    <property type="match status" value="1"/>
</dbReference>
<evidence type="ECO:0000256" key="1">
    <source>
        <dbReference type="ARBA" id="ARBA00022723"/>
    </source>
</evidence>
<evidence type="ECO:0000256" key="3">
    <source>
        <dbReference type="ARBA" id="ARBA00022833"/>
    </source>
</evidence>
<feature type="compositionally biased region" description="Basic residues" evidence="5">
    <location>
        <begin position="754"/>
        <end position="770"/>
    </location>
</feature>
<feature type="compositionally biased region" description="Pro residues" evidence="5">
    <location>
        <begin position="1462"/>
        <end position="1473"/>
    </location>
</feature>
<dbReference type="SMART" id="SM00249">
    <property type="entry name" value="PHD"/>
    <property type="match status" value="1"/>
</dbReference>
<reference evidence="7 8" key="1">
    <citation type="submission" date="2024-05" db="EMBL/GenBank/DDBJ databases">
        <title>Genetic variation in Jamaican populations of the coffee berry borer (Hypothenemus hampei).</title>
        <authorList>
            <person name="Errbii M."/>
            <person name="Myrie A."/>
        </authorList>
    </citation>
    <scope>NUCLEOTIDE SEQUENCE [LARGE SCALE GENOMIC DNA]</scope>
    <source>
        <strain evidence="7">JA-Hopewell-2020-01-JO</strain>
        <tissue evidence="7">Whole body</tissue>
    </source>
</reference>
<dbReference type="Pfam" id="PF00856">
    <property type="entry name" value="SET"/>
    <property type="match status" value="1"/>
</dbReference>
<feature type="compositionally biased region" description="Polar residues" evidence="5">
    <location>
        <begin position="1522"/>
        <end position="1531"/>
    </location>
</feature>
<feature type="compositionally biased region" description="Polar residues" evidence="5">
    <location>
        <begin position="347"/>
        <end position="367"/>
    </location>
</feature>
<dbReference type="PROSITE" id="PS50280">
    <property type="entry name" value="SET"/>
    <property type="match status" value="1"/>
</dbReference>
<feature type="compositionally biased region" description="Basic residues" evidence="5">
    <location>
        <begin position="1225"/>
        <end position="1235"/>
    </location>
</feature>
<proteinExistence type="predicted"/>
<dbReference type="Gene3D" id="3.30.40.10">
    <property type="entry name" value="Zinc/RING finger domain, C3HC4 (zinc finger)"/>
    <property type="match status" value="1"/>
</dbReference>
<feature type="compositionally biased region" description="Polar residues" evidence="5">
    <location>
        <begin position="722"/>
        <end position="731"/>
    </location>
</feature>
<dbReference type="CDD" id="cd15550">
    <property type="entry name" value="PHD_MLL5"/>
    <property type="match status" value="1"/>
</dbReference>
<evidence type="ECO:0000256" key="5">
    <source>
        <dbReference type="SAM" id="MobiDB-lite"/>
    </source>
</evidence>
<dbReference type="InterPro" id="IPR001214">
    <property type="entry name" value="SET_dom"/>
</dbReference>
<organism evidence="7 8">
    <name type="scientific">Hypothenemus hampei</name>
    <name type="common">Coffee berry borer</name>
    <dbReference type="NCBI Taxonomy" id="57062"/>
    <lineage>
        <taxon>Eukaryota</taxon>
        <taxon>Metazoa</taxon>
        <taxon>Ecdysozoa</taxon>
        <taxon>Arthropoda</taxon>
        <taxon>Hexapoda</taxon>
        <taxon>Insecta</taxon>
        <taxon>Pterygota</taxon>
        <taxon>Neoptera</taxon>
        <taxon>Endopterygota</taxon>
        <taxon>Coleoptera</taxon>
        <taxon>Polyphaga</taxon>
        <taxon>Cucujiformia</taxon>
        <taxon>Curculionidae</taxon>
        <taxon>Scolytinae</taxon>
        <taxon>Hypothenemus</taxon>
    </lineage>
</organism>
<protein>
    <recommendedName>
        <fullName evidence="6">SET domain-containing protein</fullName>
    </recommendedName>
</protein>
<dbReference type="Proteomes" id="UP001566132">
    <property type="component" value="Unassembled WGS sequence"/>
</dbReference>
<feature type="region of interest" description="Disordered" evidence="5">
    <location>
        <begin position="570"/>
        <end position="611"/>
    </location>
</feature>
<dbReference type="GO" id="GO:0006325">
    <property type="term" value="P:chromatin organization"/>
    <property type="evidence" value="ECO:0007669"/>
    <property type="project" value="UniProtKB-KW"/>
</dbReference>
<evidence type="ECO:0000313" key="8">
    <source>
        <dbReference type="Proteomes" id="UP001566132"/>
    </source>
</evidence>
<comment type="caution">
    <text evidence="7">The sequence shown here is derived from an EMBL/GenBank/DDBJ whole genome shotgun (WGS) entry which is preliminary data.</text>
</comment>
<feature type="compositionally biased region" description="Basic and acidic residues" evidence="5">
    <location>
        <begin position="699"/>
        <end position="721"/>
    </location>
</feature>
<feature type="domain" description="SET" evidence="6">
    <location>
        <begin position="839"/>
        <end position="968"/>
    </location>
</feature>
<feature type="compositionally biased region" description="Polar residues" evidence="5">
    <location>
        <begin position="1016"/>
        <end position="1029"/>
    </location>
</feature>
<gene>
    <name evidence="7" type="ORF">ABEB36_009932</name>
</gene>
<dbReference type="InterPro" id="IPR046341">
    <property type="entry name" value="SET_dom_sf"/>
</dbReference>
<evidence type="ECO:0000259" key="6">
    <source>
        <dbReference type="PROSITE" id="PS50280"/>
    </source>
</evidence>
<name>A0ABD1EHY5_HYPHA</name>
<dbReference type="InterPro" id="IPR019786">
    <property type="entry name" value="Zinc_finger_PHD-type_CS"/>
</dbReference>
<keyword evidence="4" id="KW-0156">Chromatin regulator</keyword>
<feature type="region of interest" description="Disordered" evidence="5">
    <location>
        <begin position="1129"/>
        <end position="1320"/>
    </location>
</feature>
<dbReference type="Pfam" id="PF20826">
    <property type="entry name" value="PHD_5"/>
    <property type="match status" value="1"/>
</dbReference>
<dbReference type="EMBL" id="JBDJPC010000007">
    <property type="protein sequence ID" value="KAL1494316.1"/>
    <property type="molecule type" value="Genomic_DNA"/>
</dbReference>
<feature type="compositionally biased region" description="Basic and acidic residues" evidence="5">
    <location>
        <begin position="737"/>
        <end position="753"/>
    </location>
</feature>
<dbReference type="SMART" id="SM00317">
    <property type="entry name" value="SET"/>
    <property type="match status" value="1"/>
</dbReference>
<evidence type="ECO:0000256" key="2">
    <source>
        <dbReference type="ARBA" id="ARBA00022771"/>
    </source>
</evidence>
<feature type="region of interest" description="Disordered" evidence="5">
    <location>
        <begin position="1599"/>
        <end position="1669"/>
    </location>
</feature>
<feature type="compositionally biased region" description="Basic and acidic residues" evidence="5">
    <location>
        <begin position="1171"/>
        <end position="1224"/>
    </location>
</feature>
<dbReference type="GO" id="GO:0008170">
    <property type="term" value="F:N-methyltransferase activity"/>
    <property type="evidence" value="ECO:0007669"/>
    <property type="project" value="UniProtKB-ARBA"/>
</dbReference>
<feature type="compositionally biased region" description="Basic and acidic residues" evidence="5">
    <location>
        <begin position="1776"/>
        <end position="1785"/>
    </location>
</feature>
<evidence type="ECO:0000256" key="4">
    <source>
        <dbReference type="ARBA" id="ARBA00022853"/>
    </source>
</evidence>
<feature type="compositionally biased region" description="Polar residues" evidence="5">
    <location>
        <begin position="1249"/>
        <end position="1270"/>
    </location>
</feature>
<dbReference type="Gene3D" id="2.170.270.10">
    <property type="entry name" value="SET domain"/>
    <property type="match status" value="1"/>
</dbReference>
<dbReference type="InterPro" id="IPR011011">
    <property type="entry name" value="Znf_FYVE_PHD"/>
</dbReference>
<dbReference type="GO" id="GO:0008757">
    <property type="term" value="F:S-adenosylmethionine-dependent methyltransferase activity"/>
    <property type="evidence" value="ECO:0007669"/>
    <property type="project" value="UniProtKB-ARBA"/>
</dbReference>
<keyword evidence="2" id="KW-0863">Zinc-finger</keyword>
<dbReference type="CDD" id="cd10529">
    <property type="entry name" value="SET_SETD5-like"/>
    <property type="match status" value="1"/>
</dbReference>
<feature type="compositionally biased region" description="Low complexity" evidence="5">
    <location>
        <begin position="1637"/>
        <end position="1647"/>
    </location>
</feature>
<feature type="compositionally biased region" description="Low complexity" evidence="5">
    <location>
        <begin position="1612"/>
        <end position="1624"/>
    </location>
</feature>
<dbReference type="InterPro" id="IPR001965">
    <property type="entry name" value="Znf_PHD"/>
</dbReference>
<dbReference type="PROSITE" id="PS01359">
    <property type="entry name" value="ZF_PHD_1"/>
    <property type="match status" value="1"/>
</dbReference>
<dbReference type="SUPFAM" id="SSF82199">
    <property type="entry name" value="SET domain"/>
    <property type="match status" value="1"/>
</dbReference>
<dbReference type="InterPro" id="IPR013083">
    <property type="entry name" value="Znf_RING/FYVE/PHD"/>
</dbReference>
<evidence type="ECO:0000313" key="7">
    <source>
        <dbReference type="EMBL" id="KAL1494316.1"/>
    </source>
</evidence>